<dbReference type="KEGG" id="mfel:JPM2_5620"/>
<feature type="transmembrane region" description="Helical" evidence="1">
    <location>
        <begin position="26"/>
        <end position="54"/>
    </location>
</feature>
<gene>
    <name evidence="2" type="ORF">JPM2_5620</name>
</gene>
<protein>
    <submittedName>
        <fullName evidence="2">Uncharacterized protein</fullName>
    </submittedName>
</protein>
<dbReference type="Proteomes" id="UP000464317">
    <property type="component" value="Chromosome"/>
</dbReference>
<dbReference type="EMBL" id="AP022325">
    <property type="protein sequence ID" value="BBU47869.1"/>
    <property type="molecule type" value="Genomic_DNA"/>
</dbReference>
<organism evidence="2 3">
    <name type="scientific">Mycoplasmopsis felis</name>
    <dbReference type="NCBI Taxonomy" id="33923"/>
    <lineage>
        <taxon>Bacteria</taxon>
        <taxon>Bacillati</taxon>
        <taxon>Mycoplasmatota</taxon>
        <taxon>Mycoplasmoidales</taxon>
        <taxon>Metamycoplasmataceae</taxon>
        <taxon>Mycoplasmopsis</taxon>
    </lineage>
</organism>
<keyword evidence="3" id="KW-1185">Reference proteome</keyword>
<keyword evidence="1" id="KW-0472">Membrane</keyword>
<dbReference type="RefSeq" id="WP_161553284.1">
    <property type="nucleotide sequence ID" value="NZ_AP022325.1"/>
</dbReference>
<sequence length="69" mass="7378">MLVILVGLLGGLKVDGQNLTKVAHSNIISIFSFFFLLVFFGAIIATVVIHGFVIKKAKMNSISKSGGKK</sequence>
<accession>A0A809SEG3</accession>
<keyword evidence="1" id="KW-1133">Transmembrane helix</keyword>
<dbReference type="AlphaFoldDB" id="A0A809SEG3"/>
<evidence type="ECO:0000313" key="2">
    <source>
        <dbReference type="EMBL" id="BBU47869.1"/>
    </source>
</evidence>
<evidence type="ECO:0000313" key="3">
    <source>
        <dbReference type="Proteomes" id="UP000464317"/>
    </source>
</evidence>
<proteinExistence type="predicted"/>
<evidence type="ECO:0000256" key="1">
    <source>
        <dbReference type="SAM" id="Phobius"/>
    </source>
</evidence>
<name>A0A809SEG3_9BACT</name>
<keyword evidence="1" id="KW-0812">Transmembrane</keyword>
<reference evidence="2 3" key="1">
    <citation type="submission" date="2020-01" db="EMBL/GenBank/DDBJ databases">
        <title>Complete genome sequence of Mycoplasma felis strain Myco-2.</title>
        <authorList>
            <person name="Kinoshita Y."/>
            <person name="Niwa H."/>
            <person name="Uchida-Fujii E."/>
            <person name="Nukada T."/>
        </authorList>
    </citation>
    <scope>NUCLEOTIDE SEQUENCE [LARGE SCALE GENOMIC DNA]</scope>
    <source>
        <strain evidence="2 3">Myco-2</strain>
    </source>
</reference>